<feature type="region of interest" description="Disordered" evidence="1">
    <location>
        <begin position="29"/>
        <end position="81"/>
    </location>
</feature>
<comment type="caution">
    <text evidence="2">The sequence shown here is derived from an EMBL/GenBank/DDBJ whole genome shotgun (WGS) entry which is preliminary data.</text>
</comment>
<evidence type="ECO:0000313" key="2">
    <source>
        <dbReference type="EMBL" id="KAL1534670.1"/>
    </source>
</evidence>
<accession>A0ABD1FS44</accession>
<sequence>MLDCSSTITMSSQPHLFLVLRFFTQSLTDREDNQSGQGFGTSQRNPGIGRREDLGLSRTTETDRDPEMPQLEDWQTGDPIL</sequence>
<evidence type="ECO:0000256" key="1">
    <source>
        <dbReference type="SAM" id="MobiDB-lite"/>
    </source>
</evidence>
<reference evidence="2 3" key="1">
    <citation type="submission" date="2024-06" db="EMBL/GenBank/DDBJ databases">
        <title>A chromosome level genome sequence of Diviner's sage (Salvia divinorum).</title>
        <authorList>
            <person name="Ford S.A."/>
            <person name="Ro D.-K."/>
            <person name="Ness R.W."/>
            <person name="Phillips M.A."/>
        </authorList>
    </citation>
    <scope>NUCLEOTIDE SEQUENCE [LARGE SCALE GENOMIC DNA]</scope>
    <source>
        <strain evidence="2">SAF-2024a</strain>
        <tissue evidence="2">Leaf</tissue>
    </source>
</reference>
<proteinExistence type="predicted"/>
<feature type="compositionally biased region" description="Basic and acidic residues" evidence="1">
    <location>
        <begin position="49"/>
        <end position="67"/>
    </location>
</feature>
<keyword evidence="3" id="KW-1185">Reference proteome</keyword>
<dbReference type="EMBL" id="JBEAFC010000012">
    <property type="protein sequence ID" value="KAL1534670.1"/>
    <property type="molecule type" value="Genomic_DNA"/>
</dbReference>
<dbReference type="AlphaFoldDB" id="A0ABD1FS44"/>
<protein>
    <submittedName>
        <fullName evidence="2">Uncharacterized protein</fullName>
    </submittedName>
</protein>
<organism evidence="2 3">
    <name type="scientific">Salvia divinorum</name>
    <name type="common">Maria pastora</name>
    <name type="synonym">Diviner's sage</name>
    <dbReference type="NCBI Taxonomy" id="28513"/>
    <lineage>
        <taxon>Eukaryota</taxon>
        <taxon>Viridiplantae</taxon>
        <taxon>Streptophyta</taxon>
        <taxon>Embryophyta</taxon>
        <taxon>Tracheophyta</taxon>
        <taxon>Spermatophyta</taxon>
        <taxon>Magnoliopsida</taxon>
        <taxon>eudicotyledons</taxon>
        <taxon>Gunneridae</taxon>
        <taxon>Pentapetalae</taxon>
        <taxon>asterids</taxon>
        <taxon>lamiids</taxon>
        <taxon>Lamiales</taxon>
        <taxon>Lamiaceae</taxon>
        <taxon>Nepetoideae</taxon>
        <taxon>Mentheae</taxon>
        <taxon>Salviinae</taxon>
        <taxon>Salvia</taxon>
        <taxon>Salvia subgen. Calosphace</taxon>
    </lineage>
</organism>
<gene>
    <name evidence="2" type="ORF">AAHA92_30825</name>
</gene>
<dbReference type="Proteomes" id="UP001567538">
    <property type="component" value="Unassembled WGS sequence"/>
</dbReference>
<evidence type="ECO:0000313" key="3">
    <source>
        <dbReference type="Proteomes" id="UP001567538"/>
    </source>
</evidence>
<name>A0ABD1FS44_SALDI</name>
<feature type="compositionally biased region" description="Polar residues" evidence="1">
    <location>
        <begin position="34"/>
        <end position="45"/>
    </location>
</feature>